<evidence type="ECO:0000256" key="5">
    <source>
        <dbReference type="ARBA" id="ARBA00023069"/>
    </source>
</evidence>
<name>A0A9N9MPH4_9CUCU</name>
<dbReference type="GO" id="GO:0070286">
    <property type="term" value="P:axonemal dynein complex assembly"/>
    <property type="evidence" value="ECO:0007669"/>
    <property type="project" value="InterPro"/>
</dbReference>
<evidence type="ECO:0000256" key="13">
    <source>
        <dbReference type="SAM" id="MobiDB-lite"/>
    </source>
</evidence>
<keyword evidence="2" id="KW-0963">Cytoplasm</keyword>
<evidence type="ECO:0000256" key="7">
    <source>
        <dbReference type="ARBA" id="ARBA00023273"/>
    </source>
</evidence>
<evidence type="ECO:0000256" key="9">
    <source>
        <dbReference type="ARBA" id="ARBA00038424"/>
    </source>
</evidence>
<feature type="domain" description="Dynein regulatory complex protein 1/2 N-terminal" evidence="14">
    <location>
        <begin position="14"/>
        <end position="114"/>
    </location>
</feature>
<keyword evidence="7" id="KW-0966">Cell projection</keyword>
<evidence type="ECO:0000256" key="10">
    <source>
        <dbReference type="ARBA" id="ARBA00040899"/>
    </source>
</evidence>
<keyword evidence="5" id="KW-0969">Cilium</keyword>
<keyword evidence="3" id="KW-0282">Flagellum</keyword>
<dbReference type="Proteomes" id="UP001152799">
    <property type="component" value="Chromosome 3"/>
</dbReference>
<gene>
    <name evidence="15" type="ORF">CEUTPL_LOCUS7485</name>
</gene>
<keyword evidence="16" id="KW-1185">Reference proteome</keyword>
<organism evidence="15 16">
    <name type="scientific">Ceutorhynchus assimilis</name>
    <name type="common">cabbage seed weevil</name>
    <dbReference type="NCBI Taxonomy" id="467358"/>
    <lineage>
        <taxon>Eukaryota</taxon>
        <taxon>Metazoa</taxon>
        <taxon>Ecdysozoa</taxon>
        <taxon>Arthropoda</taxon>
        <taxon>Hexapoda</taxon>
        <taxon>Insecta</taxon>
        <taxon>Pterygota</taxon>
        <taxon>Neoptera</taxon>
        <taxon>Endopterygota</taxon>
        <taxon>Coleoptera</taxon>
        <taxon>Polyphaga</taxon>
        <taxon>Cucujiformia</taxon>
        <taxon>Curculionidae</taxon>
        <taxon>Ceutorhynchinae</taxon>
        <taxon>Ceutorhynchus</taxon>
    </lineage>
</organism>
<dbReference type="AlphaFoldDB" id="A0A9N9MPH4"/>
<dbReference type="PANTHER" id="PTHR21625">
    <property type="entry name" value="NYD-SP28 PROTEIN"/>
    <property type="match status" value="1"/>
</dbReference>
<keyword evidence="4" id="KW-0175">Coiled coil</keyword>
<comment type="similarity">
    <text evidence="9">Belongs to the DRC2 family.</text>
</comment>
<evidence type="ECO:0000256" key="12">
    <source>
        <dbReference type="ARBA" id="ARBA00045865"/>
    </source>
</evidence>
<evidence type="ECO:0000256" key="11">
    <source>
        <dbReference type="ARBA" id="ARBA00041517"/>
    </source>
</evidence>
<evidence type="ECO:0000259" key="14">
    <source>
        <dbReference type="Pfam" id="PF14772"/>
    </source>
</evidence>
<dbReference type="OrthoDB" id="7760980at2759"/>
<evidence type="ECO:0000256" key="3">
    <source>
        <dbReference type="ARBA" id="ARBA00022846"/>
    </source>
</evidence>
<accession>A0A9N9MPH4</accession>
<keyword evidence="6" id="KW-0206">Cytoskeleton</keyword>
<evidence type="ECO:0000256" key="4">
    <source>
        <dbReference type="ARBA" id="ARBA00023054"/>
    </source>
</evidence>
<evidence type="ECO:0000256" key="8">
    <source>
        <dbReference type="ARBA" id="ARBA00037841"/>
    </source>
</evidence>
<evidence type="ECO:0000313" key="15">
    <source>
        <dbReference type="EMBL" id="CAG9766914.1"/>
    </source>
</evidence>
<evidence type="ECO:0000313" key="16">
    <source>
        <dbReference type="Proteomes" id="UP001152799"/>
    </source>
</evidence>
<dbReference type="Pfam" id="PF14772">
    <property type="entry name" value="NYD-SP28"/>
    <property type="match status" value="1"/>
</dbReference>
<dbReference type="EMBL" id="OU892279">
    <property type="protein sequence ID" value="CAG9766914.1"/>
    <property type="molecule type" value="Genomic_DNA"/>
</dbReference>
<proteinExistence type="inferred from homology"/>
<evidence type="ECO:0000256" key="6">
    <source>
        <dbReference type="ARBA" id="ARBA00023212"/>
    </source>
</evidence>
<evidence type="ECO:0000256" key="1">
    <source>
        <dbReference type="ARBA" id="ARBA00004611"/>
    </source>
</evidence>
<feature type="region of interest" description="Disordered" evidence="13">
    <location>
        <begin position="1"/>
        <end position="30"/>
    </location>
</feature>
<dbReference type="GO" id="GO:0003352">
    <property type="term" value="P:regulation of cilium movement"/>
    <property type="evidence" value="ECO:0007669"/>
    <property type="project" value="TreeGrafter"/>
</dbReference>
<reference evidence="15" key="1">
    <citation type="submission" date="2022-01" db="EMBL/GenBank/DDBJ databases">
        <authorList>
            <person name="King R."/>
        </authorList>
    </citation>
    <scope>NUCLEOTIDE SEQUENCE</scope>
</reference>
<feature type="compositionally biased region" description="Basic and acidic residues" evidence="13">
    <location>
        <begin position="1"/>
        <end position="12"/>
    </location>
</feature>
<comment type="subcellular location">
    <subcellularLocation>
        <location evidence="1">Cytoplasm</location>
        <location evidence="1">Cytoskeleton</location>
        <location evidence="1">Flagellum axoneme</location>
    </subcellularLocation>
    <subcellularLocation>
        <location evidence="8">Cytoplasm</location>
        <location evidence="8">Cytoskeleton</location>
        <location evidence="8">Flagellum basal body</location>
    </subcellularLocation>
</comment>
<comment type="function">
    <text evidence="12">Component of the nexin-dynein regulatory complex (N-DRC), a key regulator of ciliary/flagellar motility which maintains the alignment and integrity of the distal axoneme and regulates microtubule sliding in motile axonemes. Plays a critical role in the assembly of N-DRC and also stabilizes the assembly of multiple inner dynein arms and radial spokes. Coassembles with DRC1 to form a central scaffold needed for assembly of the N-DRC and its attachment to the outer doublet microtubules.</text>
</comment>
<dbReference type="InterPro" id="IPR039750">
    <property type="entry name" value="DRC1/DRC2"/>
</dbReference>
<dbReference type="PANTHER" id="PTHR21625:SF0">
    <property type="entry name" value="DYNEIN REGULATORY COMPLEX SUBUNIT 2"/>
    <property type="match status" value="1"/>
</dbReference>
<protein>
    <recommendedName>
        <fullName evidence="10">Dynein regulatory complex subunit 2</fullName>
    </recommendedName>
    <alternativeName>
        <fullName evidence="11">Coiled-coil domain-containing protein 65</fullName>
    </alternativeName>
</protein>
<dbReference type="GO" id="GO:0060285">
    <property type="term" value="P:cilium-dependent cell motility"/>
    <property type="evidence" value="ECO:0007669"/>
    <property type="project" value="TreeGrafter"/>
</dbReference>
<dbReference type="GO" id="GO:0005858">
    <property type="term" value="C:axonemal dynein complex"/>
    <property type="evidence" value="ECO:0007669"/>
    <property type="project" value="InterPro"/>
</dbReference>
<dbReference type="InterPro" id="IPR039505">
    <property type="entry name" value="DRC1/2_N"/>
</dbReference>
<evidence type="ECO:0000256" key="2">
    <source>
        <dbReference type="ARBA" id="ARBA00022490"/>
    </source>
</evidence>
<sequence length="484" mass="57974">MPPKLTPEEKKARQANKRAEKKARQIEKRKQLKRDQLERELKYGAVTLRRQEQNWRKMLIDIAMPDMLKDLEFAWYNFERVADCKDFAISLLLDELDMAKQQGSLNLVTHMEHINKLIQMFDDRMHELNDDYKKQADEMQNEHMNNAKHLDVERKEETNYLKTMLYLLQMEMREVKRTRHAEYYSKLEEQYSKHQTLVHRIRHDLEEKHLQLWAKTVKFVEDYQVQIKDRKQINSKLKTVDDKLQKLIINQLEHIRACNDIIRGLEIKKRELEKFLERKVADLQSEFDFFFMVFDTLKKKLATDREIDFQKINCLTFNYNETISYLDEVFIKGKHVFQAASVCRKLETLSEKIMPFPVNFVNEMCRPSLTDIEDYMPSMDLFWQRVGQAEAERAAVNEQREYLISENDILKTRIHFYCQCLKCEDKQPIKTRPALCSTVTEGTQELKKYSKQGIIYSQFEDDEQSESLISFNDEGSPFNLNKNK</sequence>